<dbReference type="PANTHER" id="PTHR43711">
    <property type="entry name" value="TWO-COMPONENT HISTIDINE KINASE"/>
    <property type="match status" value="1"/>
</dbReference>
<keyword evidence="6" id="KW-0902">Two-component regulatory system</keyword>
<dbReference type="GO" id="GO:0005524">
    <property type="term" value="F:ATP binding"/>
    <property type="evidence" value="ECO:0007669"/>
    <property type="project" value="UniProtKB-KW"/>
</dbReference>
<name>A0A6B3NPH7_9CYAN</name>
<dbReference type="InterPro" id="IPR050736">
    <property type="entry name" value="Sensor_HK_Regulatory"/>
</dbReference>
<evidence type="ECO:0000256" key="4">
    <source>
        <dbReference type="ARBA" id="ARBA00022679"/>
    </source>
</evidence>
<keyword evidence="8" id="KW-0067">ATP-binding</keyword>
<evidence type="ECO:0000313" key="8">
    <source>
        <dbReference type="EMBL" id="NER31148.1"/>
    </source>
</evidence>
<comment type="catalytic activity">
    <reaction evidence="1">
        <text>ATP + protein L-histidine = ADP + protein N-phospho-L-histidine.</text>
        <dbReference type="EC" id="2.7.13.3"/>
    </reaction>
</comment>
<evidence type="ECO:0000256" key="3">
    <source>
        <dbReference type="ARBA" id="ARBA00022553"/>
    </source>
</evidence>
<dbReference type="Pfam" id="PF02518">
    <property type="entry name" value="HATPase_c"/>
    <property type="match status" value="1"/>
</dbReference>
<dbReference type="InterPro" id="IPR003594">
    <property type="entry name" value="HATPase_dom"/>
</dbReference>
<evidence type="ECO:0000256" key="5">
    <source>
        <dbReference type="ARBA" id="ARBA00022777"/>
    </source>
</evidence>
<dbReference type="FunFam" id="3.30.565.10:FF:000006">
    <property type="entry name" value="Sensor histidine kinase WalK"/>
    <property type="match status" value="1"/>
</dbReference>
<dbReference type="Gene3D" id="3.30.565.10">
    <property type="entry name" value="Histidine kinase-like ATPase, C-terminal domain"/>
    <property type="match status" value="1"/>
</dbReference>
<dbReference type="GO" id="GO:0004673">
    <property type="term" value="F:protein histidine kinase activity"/>
    <property type="evidence" value="ECO:0007669"/>
    <property type="project" value="UniProtKB-EC"/>
</dbReference>
<keyword evidence="8" id="KW-0547">Nucleotide-binding</keyword>
<keyword evidence="4" id="KW-0808">Transferase</keyword>
<sequence length="117" mass="12936">IWADPDKVVQILTNLLSNGIKFSPPQSKVWLAVEAKGKEVLFTVKDQGRGIPAEKLESVFERFQQVDVSDSRSKGGTGLGLAICRKIVQEHGGCIWVESELAQGSTFYFTLPRSNEQ</sequence>
<dbReference type="SMART" id="SM00387">
    <property type="entry name" value="HATPase_c"/>
    <property type="match status" value="1"/>
</dbReference>
<evidence type="ECO:0000256" key="1">
    <source>
        <dbReference type="ARBA" id="ARBA00000085"/>
    </source>
</evidence>
<dbReference type="InterPro" id="IPR036890">
    <property type="entry name" value="HATPase_C_sf"/>
</dbReference>
<dbReference type="EMBL" id="JAAHFQ010000731">
    <property type="protein sequence ID" value="NER31148.1"/>
    <property type="molecule type" value="Genomic_DNA"/>
</dbReference>
<feature type="domain" description="Histidine kinase" evidence="7">
    <location>
        <begin position="1"/>
        <end position="115"/>
    </location>
</feature>
<dbReference type="GO" id="GO:0000160">
    <property type="term" value="P:phosphorelay signal transduction system"/>
    <property type="evidence" value="ECO:0007669"/>
    <property type="project" value="UniProtKB-KW"/>
</dbReference>
<dbReference type="PROSITE" id="PS50109">
    <property type="entry name" value="HIS_KIN"/>
    <property type="match status" value="1"/>
</dbReference>
<dbReference type="InterPro" id="IPR005467">
    <property type="entry name" value="His_kinase_dom"/>
</dbReference>
<organism evidence="8">
    <name type="scientific">Symploca sp. SIO1C4</name>
    <dbReference type="NCBI Taxonomy" id="2607765"/>
    <lineage>
        <taxon>Bacteria</taxon>
        <taxon>Bacillati</taxon>
        <taxon>Cyanobacteriota</taxon>
        <taxon>Cyanophyceae</taxon>
        <taxon>Coleofasciculales</taxon>
        <taxon>Coleofasciculaceae</taxon>
        <taxon>Symploca</taxon>
    </lineage>
</organism>
<feature type="non-terminal residue" evidence="8">
    <location>
        <position position="1"/>
    </location>
</feature>
<proteinExistence type="predicted"/>
<evidence type="ECO:0000256" key="6">
    <source>
        <dbReference type="ARBA" id="ARBA00023012"/>
    </source>
</evidence>
<protein>
    <recommendedName>
        <fullName evidence="2">histidine kinase</fullName>
        <ecNumber evidence="2">2.7.13.3</ecNumber>
    </recommendedName>
</protein>
<dbReference type="SUPFAM" id="SSF55874">
    <property type="entry name" value="ATPase domain of HSP90 chaperone/DNA topoisomerase II/histidine kinase"/>
    <property type="match status" value="1"/>
</dbReference>
<dbReference type="CDD" id="cd16922">
    <property type="entry name" value="HATPase_EvgS-ArcB-TorS-like"/>
    <property type="match status" value="1"/>
</dbReference>
<evidence type="ECO:0000259" key="7">
    <source>
        <dbReference type="PROSITE" id="PS50109"/>
    </source>
</evidence>
<keyword evidence="5" id="KW-0418">Kinase</keyword>
<reference evidence="8" key="1">
    <citation type="submission" date="2019-11" db="EMBL/GenBank/DDBJ databases">
        <title>Genomic insights into an expanded diversity of filamentous marine cyanobacteria reveals the extraordinary biosynthetic potential of Moorea and Okeania.</title>
        <authorList>
            <person name="Ferreira Leao T."/>
            <person name="Wang M."/>
            <person name="Moss N."/>
            <person name="Da Silva R."/>
            <person name="Sanders J."/>
            <person name="Nurk S."/>
            <person name="Gurevich A."/>
            <person name="Humphrey G."/>
            <person name="Reher R."/>
            <person name="Zhu Q."/>
            <person name="Belda-Ferre P."/>
            <person name="Glukhov E."/>
            <person name="Rex R."/>
            <person name="Dorrestein P.C."/>
            <person name="Knight R."/>
            <person name="Pevzner P."/>
            <person name="Gerwick W.H."/>
            <person name="Gerwick L."/>
        </authorList>
    </citation>
    <scope>NUCLEOTIDE SEQUENCE</scope>
    <source>
        <strain evidence="8">SIO1C4</strain>
    </source>
</reference>
<comment type="caution">
    <text evidence="8">The sequence shown here is derived from an EMBL/GenBank/DDBJ whole genome shotgun (WGS) entry which is preliminary data.</text>
</comment>
<keyword evidence="3" id="KW-0597">Phosphoprotein</keyword>
<dbReference type="AlphaFoldDB" id="A0A6B3NPH7"/>
<dbReference type="EC" id="2.7.13.3" evidence="2"/>
<dbReference type="PANTHER" id="PTHR43711:SF1">
    <property type="entry name" value="HISTIDINE KINASE 1"/>
    <property type="match status" value="1"/>
</dbReference>
<gene>
    <name evidence="8" type="ORF">F6J89_26885</name>
</gene>
<dbReference type="InterPro" id="IPR004358">
    <property type="entry name" value="Sig_transdc_His_kin-like_C"/>
</dbReference>
<accession>A0A6B3NPH7</accession>
<evidence type="ECO:0000256" key="2">
    <source>
        <dbReference type="ARBA" id="ARBA00012438"/>
    </source>
</evidence>
<dbReference type="PRINTS" id="PR00344">
    <property type="entry name" value="BCTRLSENSOR"/>
</dbReference>